<dbReference type="Proteomes" id="UP000310039">
    <property type="component" value="Unassembled WGS sequence"/>
</dbReference>
<evidence type="ECO:0000256" key="1">
    <source>
        <dbReference type="SAM" id="MobiDB-lite"/>
    </source>
</evidence>
<reference evidence="2 3" key="1">
    <citation type="submission" date="2018-10" db="EMBL/GenBank/DDBJ databases">
        <title>Fifty Aureobasidium pullulans genomes reveal a recombining polyextremotolerant generalist.</title>
        <authorList>
            <person name="Gostincar C."/>
            <person name="Turk M."/>
            <person name="Zajc J."/>
            <person name="Gunde-Cimerman N."/>
        </authorList>
    </citation>
    <scope>NUCLEOTIDE SEQUENCE [LARGE SCALE GENOMIC DNA]</scope>
    <source>
        <strain evidence="2 3">EXF-3403</strain>
    </source>
</reference>
<gene>
    <name evidence="2" type="ORF">D6C84_03765</name>
</gene>
<organism evidence="2 3">
    <name type="scientific">Aureobasidium pullulans</name>
    <name type="common">Black yeast</name>
    <name type="synonym">Pullularia pullulans</name>
    <dbReference type="NCBI Taxonomy" id="5580"/>
    <lineage>
        <taxon>Eukaryota</taxon>
        <taxon>Fungi</taxon>
        <taxon>Dikarya</taxon>
        <taxon>Ascomycota</taxon>
        <taxon>Pezizomycotina</taxon>
        <taxon>Dothideomycetes</taxon>
        <taxon>Dothideomycetidae</taxon>
        <taxon>Dothideales</taxon>
        <taxon>Saccotheciaceae</taxon>
        <taxon>Aureobasidium</taxon>
    </lineage>
</organism>
<protein>
    <submittedName>
        <fullName evidence="2">Uncharacterized protein</fullName>
    </submittedName>
</protein>
<dbReference type="AlphaFoldDB" id="A0A4S9XZM4"/>
<feature type="region of interest" description="Disordered" evidence="1">
    <location>
        <begin position="68"/>
        <end position="105"/>
    </location>
</feature>
<comment type="caution">
    <text evidence="2">The sequence shown here is derived from an EMBL/GenBank/DDBJ whole genome shotgun (WGS) entry which is preliminary data.</text>
</comment>
<evidence type="ECO:0000313" key="3">
    <source>
        <dbReference type="Proteomes" id="UP000310039"/>
    </source>
</evidence>
<sequence>MEIEPSKQAREPLKNAALQDDIAARQQLPLVELDLSIWRVAATPAPAGRRRRNARPRTEAHLQRLQQKEARLEHRRMAKVGRAEERARRPRPGSLYRPGSPRQPLLQDAVNLAKERGIYAGPAGSVATNEQKTARLAAGTIYTTFEDAYDTDASQAALCNEANFFMAHRNSFPKGFNSRHLDLFLATYVEAMTFKPERRRNIAKVGII</sequence>
<accession>A0A4S9XZM4</accession>
<name>A0A4S9XZM4_AURPU</name>
<dbReference type="EMBL" id="QZBT01000039">
    <property type="protein sequence ID" value="THZ84927.1"/>
    <property type="molecule type" value="Genomic_DNA"/>
</dbReference>
<proteinExistence type="predicted"/>
<evidence type="ECO:0000313" key="2">
    <source>
        <dbReference type="EMBL" id="THZ84927.1"/>
    </source>
</evidence>